<evidence type="ECO:0000313" key="5">
    <source>
        <dbReference type="Proteomes" id="UP000467840"/>
    </source>
</evidence>
<dbReference type="PANTHER" id="PTHR24186">
    <property type="entry name" value="PROTEIN PHOSPHATASE 1 REGULATORY SUBUNIT"/>
    <property type="match status" value="1"/>
</dbReference>
<dbReference type="InterPro" id="IPR002110">
    <property type="entry name" value="Ankyrin_rpt"/>
</dbReference>
<reference evidence="4 5" key="1">
    <citation type="journal article" date="2020" name="Mol. Plant">
        <title>The Chromosome-Based Rubber Tree Genome Provides New Insights into Spurge Genome Evolution and Rubber Biosynthesis.</title>
        <authorList>
            <person name="Liu J."/>
            <person name="Shi C."/>
            <person name="Shi C.C."/>
            <person name="Li W."/>
            <person name="Zhang Q.J."/>
            <person name="Zhang Y."/>
            <person name="Li K."/>
            <person name="Lu H.F."/>
            <person name="Shi C."/>
            <person name="Zhu S.T."/>
            <person name="Xiao Z.Y."/>
            <person name="Nan H."/>
            <person name="Yue Y."/>
            <person name="Zhu X.G."/>
            <person name="Wu Y."/>
            <person name="Hong X.N."/>
            <person name="Fan G.Y."/>
            <person name="Tong Y."/>
            <person name="Zhang D."/>
            <person name="Mao C.L."/>
            <person name="Liu Y.L."/>
            <person name="Hao S.J."/>
            <person name="Liu W.Q."/>
            <person name="Lv M.Q."/>
            <person name="Zhang H.B."/>
            <person name="Liu Y."/>
            <person name="Hu-Tang G.R."/>
            <person name="Wang J.P."/>
            <person name="Wang J.H."/>
            <person name="Sun Y.H."/>
            <person name="Ni S.B."/>
            <person name="Chen W.B."/>
            <person name="Zhang X.C."/>
            <person name="Jiao Y.N."/>
            <person name="Eichler E.E."/>
            <person name="Li G.H."/>
            <person name="Liu X."/>
            <person name="Gao L.Z."/>
        </authorList>
    </citation>
    <scope>NUCLEOTIDE SEQUENCE [LARGE SCALE GENOMIC DNA]</scope>
    <source>
        <strain evidence="5">cv. GT1</strain>
        <tissue evidence="4">Leaf</tissue>
    </source>
</reference>
<protein>
    <submittedName>
        <fullName evidence="4">Uncharacterized protein</fullName>
    </submittedName>
</protein>
<keyword evidence="2 3" id="KW-0040">ANK repeat</keyword>
<gene>
    <name evidence="4" type="ORF">GH714_007635</name>
</gene>
<dbReference type="EMBL" id="JAAGAX010000010">
    <property type="protein sequence ID" value="KAF2300049.1"/>
    <property type="molecule type" value="Genomic_DNA"/>
</dbReference>
<name>A0A6A6LK81_HEVBR</name>
<dbReference type="AlphaFoldDB" id="A0A6A6LK81"/>
<organism evidence="4 5">
    <name type="scientific">Hevea brasiliensis</name>
    <name type="common">Para rubber tree</name>
    <name type="synonym">Siphonia brasiliensis</name>
    <dbReference type="NCBI Taxonomy" id="3981"/>
    <lineage>
        <taxon>Eukaryota</taxon>
        <taxon>Viridiplantae</taxon>
        <taxon>Streptophyta</taxon>
        <taxon>Embryophyta</taxon>
        <taxon>Tracheophyta</taxon>
        <taxon>Spermatophyta</taxon>
        <taxon>Magnoliopsida</taxon>
        <taxon>eudicotyledons</taxon>
        <taxon>Gunneridae</taxon>
        <taxon>Pentapetalae</taxon>
        <taxon>rosids</taxon>
        <taxon>fabids</taxon>
        <taxon>Malpighiales</taxon>
        <taxon>Euphorbiaceae</taxon>
        <taxon>Crotonoideae</taxon>
        <taxon>Micrandreae</taxon>
        <taxon>Hevea</taxon>
    </lineage>
</organism>
<evidence type="ECO:0000256" key="1">
    <source>
        <dbReference type="ARBA" id="ARBA00022737"/>
    </source>
</evidence>
<dbReference type="GO" id="GO:0005886">
    <property type="term" value="C:plasma membrane"/>
    <property type="evidence" value="ECO:0007669"/>
    <property type="project" value="TreeGrafter"/>
</dbReference>
<dbReference type="PROSITE" id="PS50297">
    <property type="entry name" value="ANK_REP_REGION"/>
    <property type="match status" value="4"/>
</dbReference>
<feature type="repeat" description="ANK" evidence="3">
    <location>
        <begin position="174"/>
        <end position="196"/>
    </location>
</feature>
<accession>A0A6A6LK81</accession>
<feature type="repeat" description="ANK" evidence="3">
    <location>
        <begin position="313"/>
        <end position="346"/>
    </location>
</feature>
<dbReference type="InterPro" id="IPR036770">
    <property type="entry name" value="Ankyrin_rpt-contain_sf"/>
</dbReference>
<proteinExistence type="predicted"/>
<dbReference type="PANTHER" id="PTHR24186:SF46">
    <property type="entry name" value="PROTEIN ACCELERATED CELL DEATH 6-LIKE"/>
    <property type="match status" value="1"/>
</dbReference>
<dbReference type="Pfam" id="PF13637">
    <property type="entry name" value="Ank_4"/>
    <property type="match status" value="1"/>
</dbReference>
<dbReference type="SMART" id="SM00248">
    <property type="entry name" value="ANK"/>
    <property type="match status" value="7"/>
</dbReference>
<keyword evidence="5" id="KW-1185">Reference proteome</keyword>
<feature type="repeat" description="ANK" evidence="3">
    <location>
        <begin position="277"/>
        <end position="309"/>
    </location>
</feature>
<evidence type="ECO:0000256" key="3">
    <source>
        <dbReference type="PROSITE-ProRule" id="PRU00023"/>
    </source>
</evidence>
<sequence>MADSIDLKITVIAANGESWGQRSKRLQMNTEALQQSLQPATKDNYFMDPSLREAASEASVHSFIDAVERISAEKKLCVSSIINQLGPSENSLLHMVTSSGNEEIAQLIAYHFPWLICKRNIKGDTALHIAARGGMLNTIQILVSCGKDFPSKDSSDSSSTGGHDPQVWYYQNKEGWSPLYMAVKIGDFQIFRLLLQAPTGHSDLVNKLEGNPPAHATIIEGKIDMLEEMAKVNPELMQLKDGKRRNVLHWAAHRGHVKVIKELLKQWPYPEELLNKEGQNILHVAAKSGKNNVVKYILETPTLVKLLNEKDINGNTPLHLAAMHSHPAVVLTLTWEKKTNINLLNNESLTAFDVSPRFSNGGIRAQYV</sequence>
<dbReference type="SUPFAM" id="SSF48403">
    <property type="entry name" value="Ankyrin repeat"/>
    <property type="match status" value="1"/>
</dbReference>
<dbReference type="Gene3D" id="1.25.40.20">
    <property type="entry name" value="Ankyrin repeat-containing domain"/>
    <property type="match status" value="2"/>
</dbReference>
<feature type="repeat" description="ANK" evidence="3">
    <location>
        <begin position="122"/>
        <end position="154"/>
    </location>
</feature>
<comment type="caution">
    <text evidence="4">The sequence shown here is derived from an EMBL/GenBank/DDBJ whole genome shotgun (WGS) entry which is preliminary data.</text>
</comment>
<dbReference type="Pfam" id="PF12796">
    <property type="entry name" value="Ank_2"/>
    <property type="match status" value="2"/>
</dbReference>
<dbReference type="Proteomes" id="UP000467840">
    <property type="component" value="Chromosome 4"/>
</dbReference>
<dbReference type="PROSITE" id="PS50088">
    <property type="entry name" value="ANK_REPEAT"/>
    <property type="match status" value="4"/>
</dbReference>
<evidence type="ECO:0000256" key="2">
    <source>
        <dbReference type="ARBA" id="ARBA00023043"/>
    </source>
</evidence>
<keyword evidence="1" id="KW-0677">Repeat</keyword>
<evidence type="ECO:0000313" key="4">
    <source>
        <dbReference type="EMBL" id="KAF2300049.1"/>
    </source>
</evidence>